<protein>
    <recommendedName>
        <fullName evidence="2">SRP9 domain-containing protein</fullName>
    </recommendedName>
</protein>
<dbReference type="Proteomes" id="UP000800235">
    <property type="component" value="Unassembled WGS sequence"/>
</dbReference>
<evidence type="ECO:0000256" key="1">
    <source>
        <dbReference type="SAM" id="MobiDB-lite"/>
    </source>
</evidence>
<dbReference type="PANTHER" id="PTHR12834">
    <property type="entry name" value="SIGNAL RECOGNITION PARTICLE 9 KDA PROTEIN"/>
    <property type="match status" value="1"/>
</dbReference>
<dbReference type="GO" id="GO:0005786">
    <property type="term" value="C:signal recognition particle, endoplasmic reticulum targeting"/>
    <property type="evidence" value="ECO:0007669"/>
    <property type="project" value="TreeGrafter"/>
</dbReference>
<name>A0A9P4TYE1_9PEZI</name>
<dbReference type="AlphaFoldDB" id="A0A9P4TYE1"/>
<feature type="compositionally biased region" description="Polar residues" evidence="1">
    <location>
        <begin position="121"/>
        <end position="138"/>
    </location>
</feature>
<dbReference type="Pfam" id="PF05486">
    <property type="entry name" value="SRP9-21"/>
    <property type="match status" value="1"/>
</dbReference>
<dbReference type="EMBL" id="MU007044">
    <property type="protein sequence ID" value="KAF2429803.1"/>
    <property type="molecule type" value="Genomic_DNA"/>
</dbReference>
<organism evidence="3 4">
    <name type="scientific">Tothia fuscella</name>
    <dbReference type="NCBI Taxonomy" id="1048955"/>
    <lineage>
        <taxon>Eukaryota</taxon>
        <taxon>Fungi</taxon>
        <taxon>Dikarya</taxon>
        <taxon>Ascomycota</taxon>
        <taxon>Pezizomycotina</taxon>
        <taxon>Dothideomycetes</taxon>
        <taxon>Pleosporomycetidae</taxon>
        <taxon>Venturiales</taxon>
        <taxon>Cylindrosympodiaceae</taxon>
        <taxon>Tothia</taxon>
    </lineage>
</organism>
<dbReference type="GO" id="GO:0006614">
    <property type="term" value="P:SRP-dependent cotranslational protein targeting to membrane"/>
    <property type="evidence" value="ECO:0007669"/>
    <property type="project" value="InterPro"/>
</dbReference>
<gene>
    <name evidence="3" type="ORF">EJ08DRAFT_269114</name>
</gene>
<comment type="caution">
    <text evidence="3">The sequence shown here is derived from an EMBL/GenBank/DDBJ whole genome shotgun (WGS) entry which is preliminary data.</text>
</comment>
<evidence type="ECO:0000259" key="2">
    <source>
        <dbReference type="Pfam" id="PF05486"/>
    </source>
</evidence>
<reference evidence="3" key="1">
    <citation type="journal article" date="2020" name="Stud. Mycol.">
        <title>101 Dothideomycetes genomes: a test case for predicting lifestyles and emergence of pathogens.</title>
        <authorList>
            <person name="Haridas S."/>
            <person name="Albert R."/>
            <person name="Binder M."/>
            <person name="Bloem J."/>
            <person name="Labutti K."/>
            <person name="Salamov A."/>
            <person name="Andreopoulos B."/>
            <person name="Baker S."/>
            <person name="Barry K."/>
            <person name="Bills G."/>
            <person name="Bluhm B."/>
            <person name="Cannon C."/>
            <person name="Castanera R."/>
            <person name="Culley D."/>
            <person name="Daum C."/>
            <person name="Ezra D."/>
            <person name="Gonzalez J."/>
            <person name="Henrissat B."/>
            <person name="Kuo A."/>
            <person name="Liang C."/>
            <person name="Lipzen A."/>
            <person name="Lutzoni F."/>
            <person name="Magnuson J."/>
            <person name="Mondo S."/>
            <person name="Nolan M."/>
            <person name="Ohm R."/>
            <person name="Pangilinan J."/>
            <person name="Park H.-J."/>
            <person name="Ramirez L."/>
            <person name="Alfaro M."/>
            <person name="Sun H."/>
            <person name="Tritt A."/>
            <person name="Yoshinaga Y."/>
            <person name="Zwiers L.-H."/>
            <person name="Turgeon B."/>
            <person name="Goodwin S."/>
            <person name="Spatafora J."/>
            <person name="Crous P."/>
            <person name="Grigoriev I."/>
        </authorList>
    </citation>
    <scope>NUCLEOTIDE SEQUENCE</scope>
    <source>
        <strain evidence="3">CBS 130266</strain>
    </source>
</reference>
<evidence type="ECO:0000313" key="3">
    <source>
        <dbReference type="EMBL" id="KAF2429803.1"/>
    </source>
</evidence>
<keyword evidence="4" id="KW-1185">Reference proteome</keyword>
<feature type="domain" description="SRP9" evidence="2">
    <location>
        <begin position="4"/>
        <end position="104"/>
    </location>
</feature>
<accession>A0A9P4TYE1</accession>
<evidence type="ECO:0000313" key="4">
    <source>
        <dbReference type="Proteomes" id="UP000800235"/>
    </source>
</evidence>
<proteinExistence type="predicted"/>
<dbReference type="PANTHER" id="PTHR12834:SF12">
    <property type="entry name" value="SIGNAL RECOGNITION PARTICLE 9 KDA PROTEIN"/>
    <property type="match status" value="1"/>
</dbReference>
<dbReference type="InterPro" id="IPR039432">
    <property type="entry name" value="SRP9_dom"/>
</dbReference>
<dbReference type="OrthoDB" id="5419752at2759"/>
<feature type="region of interest" description="Disordered" evidence="1">
    <location>
        <begin position="117"/>
        <end position="155"/>
    </location>
</feature>
<sequence>MPTFKTSEEWLKQSSLLLKARPSTTRITTKYNNPHPDKAAKILKRKRPTTEEETDASKADSSPKATLTLKTFDPISGVVLKYETDKAAEIGRLIASLGTLGREMAALPEIAQEALAAKEGTGTNTPVPETIVKSTPTDTKGPQGTGNKKKKKGKK</sequence>
<feature type="compositionally biased region" description="Polar residues" evidence="1">
    <location>
        <begin position="22"/>
        <end position="32"/>
    </location>
</feature>
<dbReference type="InterPro" id="IPR039914">
    <property type="entry name" value="SRP9-like"/>
</dbReference>
<feature type="region of interest" description="Disordered" evidence="1">
    <location>
        <begin position="22"/>
        <end position="65"/>
    </location>
</feature>